<proteinExistence type="inferred from homology"/>
<feature type="region of interest" description="Disordered" evidence="10">
    <location>
        <begin position="471"/>
        <end position="501"/>
    </location>
</feature>
<keyword evidence="3" id="KW-0808">Transferase</keyword>
<evidence type="ECO:0000313" key="12">
    <source>
        <dbReference type="RefSeq" id="XP_010840404.1"/>
    </source>
</evidence>
<comment type="similarity">
    <text evidence="2">Belongs to the SELO family.</text>
</comment>
<dbReference type="InterPro" id="IPR003846">
    <property type="entry name" value="SelO"/>
</dbReference>
<evidence type="ECO:0000256" key="6">
    <source>
        <dbReference type="ARBA" id="ARBA00022741"/>
    </source>
</evidence>
<dbReference type="OrthoDB" id="10254721at2759"/>
<evidence type="ECO:0000256" key="3">
    <source>
        <dbReference type="ARBA" id="ARBA00022679"/>
    </source>
</evidence>
<evidence type="ECO:0000256" key="8">
    <source>
        <dbReference type="ARBA" id="ARBA00022842"/>
    </source>
</evidence>
<protein>
    <recommendedName>
        <fullName evidence="9">Selenoprotein O</fullName>
    </recommendedName>
</protein>
<keyword evidence="8" id="KW-0460">Magnesium</keyword>
<dbReference type="GO" id="GO:0005524">
    <property type="term" value="F:ATP binding"/>
    <property type="evidence" value="ECO:0007669"/>
    <property type="project" value="UniProtKB-KW"/>
</dbReference>
<comment type="cofactor">
    <cofactor evidence="1">
        <name>Mg(2+)</name>
        <dbReference type="ChEBI" id="CHEBI:18420"/>
    </cofactor>
</comment>
<dbReference type="GO" id="GO:0016779">
    <property type="term" value="F:nucleotidyltransferase activity"/>
    <property type="evidence" value="ECO:0007669"/>
    <property type="project" value="UniProtKB-KW"/>
</dbReference>
<keyword evidence="11" id="KW-1185">Reference proteome</keyword>
<evidence type="ECO:0000256" key="2">
    <source>
        <dbReference type="ARBA" id="ARBA00009747"/>
    </source>
</evidence>
<organism evidence="11 12">
    <name type="scientific">Bison bison bison</name>
    <name type="common">North American plains bison</name>
    <dbReference type="NCBI Taxonomy" id="43346"/>
    <lineage>
        <taxon>Eukaryota</taxon>
        <taxon>Metazoa</taxon>
        <taxon>Chordata</taxon>
        <taxon>Craniata</taxon>
        <taxon>Vertebrata</taxon>
        <taxon>Euteleostomi</taxon>
        <taxon>Mammalia</taxon>
        <taxon>Eutheria</taxon>
        <taxon>Laurasiatheria</taxon>
        <taxon>Artiodactyla</taxon>
        <taxon>Ruminantia</taxon>
        <taxon>Pecora</taxon>
        <taxon>Bovidae</taxon>
        <taxon>Bovinae</taxon>
        <taxon>Bison</taxon>
    </lineage>
</organism>
<dbReference type="Pfam" id="PF02696">
    <property type="entry name" value="SelO"/>
    <property type="match status" value="2"/>
</dbReference>
<dbReference type="Proteomes" id="UP000515208">
    <property type="component" value="Unplaced"/>
</dbReference>
<keyword evidence="4" id="KW-0548">Nucleotidyltransferase</keyword>
<gene>
    <name evidence="12" type="primary">LOC104990138</name>
</gene>
<keyword evidence="7" id="KW-0067">ATP-binding</keyword>
<keyword evidence="5" id="KW-0479">Metal-binding</keyword>
<feature type="non-terminal residue" evidence="12">
    <location>
        <position position="1"/>
    </location>
</feature>
<evidence type="ECO:0000313" key="11">
    <source>
        <dbReference type="Proteomes" id="UP000515208"/>
    </source>
</evidence>
<dbReference type="RefSeq" id="XP_010840404.1">
    <property type="nucleotide sequence ID" value="XM_010842102.1"/>
</dbReference>
<accession>A0A6P3HMJ2</accession>
<keyword evidence="6" id="KW-0547">Nucleotide-binding</keyword>
<evidence type="ECO:0000256" key="4">
    <source>
        <dbReference type="ARBA" id="ARBA00022695"/>
    </source>
</evidence>
<reference evidence="12" key="1">
    <citation type="submission" date="2025-08" db="UniProtKB">
        <authorList>
            <consortium name="RefSeq"/>
        </authorList>
    </citation>
    <scope>IDENTIFICATION</scope>
    <source>
        <tissue evidence="12">Blood</tissue>
    </source>
</reference>
<dbReference type="KEGG" id="bbis:104990138"/>
<dbReference type="AlphaFoldDB" id="A0A6P3HMJ2"/>
<sequence>RLSCSPFGLQLCCQGPAVTSVLDLRQADGRKVLRSSIREFLCSEAMFHLGVPTTRAGSCVSSQSTVVRDAFYDGNPRPEPCAVVLRLAPTFLRFGSFEIFKPRDEHTGRAGPSVGRDDIRLQMLDSARPGQLAIPRAGIPQRALAQKHLTSTVHSWVESGLKGQVRLQGPVGQGRTAVSTRVPRWVPLGTTHSCLSGRYDPDHVCNASDTAGRYSYSKQPEVCKWNLQKLAEALDPALPLELAEAILAEEFDAEFGRHYLQKMRRKLGLVQTEQEGDGALVAQLLETMHLTGADFTNSFYLLNSFPTAPESPDLDGFLAALTAQCASLEELRLAFRPQMDPRQLSMMLMLAQSNPQLLALIGTRASLARELERVEQQSRLEQLSEAELHGKNRSRWAAWLHNYRARLEKDREASSDAATWQAERTRVMRANNPKYVLRNYIAQGAIEAAESGDFSEVRRVLKLLETPYGGEAEAEAAEPAEASEAAEETGGAAGRRRSYSSKPPLWAAELCVT</sequence>
<name>A0A6P3HMJ2_BISBB</name>
<dbReference type="CTD" id="83642"/>
<dbReference type="GeneID" id="104990138"/>
<evidence type="ECO:0000256" key="9">
    <source>
        <dbReference type="ARBA" id="ARBA00031547"/>
    </source>
</evidence>
<evidence type="ECO:0000256" key="7">
    <source>
        <dbReference type="ARBA" id="ARBA00022840"/>
    </source>
</evidence>
<dbReference type="GO" id="GO:0046872">
    <property type="term" value="F:metal ion binding"/>
    <property type="evidence" value="ECO:0007669"/>
    <property type="project" value="UniProtKB-KW"/>
</dbReference>
<evidence type="ECO:0000256" key="5">
    <source>
        <dbReference type="ARBA" id="ARBA00022723"/>
    </source>
</evidence>
<dbReference type="PANTHER" id="PTHR12153">
    <property type="entry name" value="SELENOPROTEIN O"/>
    <property type="match status" value="1"/>
</dbReference>
<evidence type="ECO:0000256" key="1">
    <source>
        <dbReference type="ARBA" id="ARBA00001946"/>
    </source>
</evidence>
<dbReference type="PANTHER" id="PTHR12153:SF15">
    <property type="entry name" value="PROTEIN ADENYLYLTRANSFERASE SELO, MITOCHONDRIAL"/>
    <property type="match status" value="1"/>
</dbReference>
<evidence type="ECO:0000256" key="10">
    <source>
        <dbReference type="SAM" id="MobiDB-lite"/>
    </source>
</evidence>